<reference evidence="2" key="1">
    <citation type="submission" date="2015-11" db="EMBL/GenBank/DDBJ databases">
        <title>De novo transcriptome assembly of four potential Pierce s Disease insect vectors from Arizona vineyards.</title>
        <authorList>
            <person name="Tassone E.E."/>
        </authorList>
    </citation>
    <scope>NUCLEOTIDE SEQUENCE</scope>
</reference>
<feature type="non-terminal residue" evidence="2">
    <location>
        <position position="1"/>
    </location>
</feature>
<feature type="non-terminal residue" evidence="2">
    <location>
        <position position="209"/>
    </location>
</feature>
<protein>
    <submittedName>
        <fullName evidence="2">Uncharacterized protein</fullName>
    </submittedName>
</protein>
<dbReference type="AlphaFoldDB" id="A0A1B6FPM2"/>
<feature type="compositionally biased region" description="Basic and acidic residues" evidence="1">
    <location>
        <begin position="91"/>
        <end position="128"/>
    </location>
</feature>
<organism evidence="2">
    <name type="scientific">Cuerna arida</name>
    <dbReference type="NCBI Taxonomy" id="1464854"/>
    <lineage>
        <taxon>Eukaryota</taxon>
        <taxon>Metazoa</taxon>
        <taxon>Ecdysozoa</taxon>
        <taxon>Arthropoda</taxon>
        <taxon>Hexapoda</taxon>
        <taxon>Insecta</taxon>
        <taxon>Pterygota</taxon>
        <taxon>Neoptera</taxon>
        <taxon>Paraneoptera</taxon>
        <taxon>Hemiptera</taxon>
        <taxon>Auchenorrhyncha</taxon>
        <taxon>Membracoidea</taxon>
        <taxon>Cicadellidae</taxon>
        <taxon>Cicadellinae</taxon>
        <taxon>Proconiini</taxon>
        <taxon>Cuerna</taxon>
    </lineage>
</organism>
<sequence length="209" mass="23212">KLIKTTVIIDDKNVIDKGSHATTYEKTPLPAAGKPSTPVDKFGRQIEENKQAKEITSKIPQGKEEPYKTSAPGSPNKTKQIPGDRIVTIEPFDKHPNEKESIEKSPRGTYEMPREKPDLMKPEKKTMQSDEQEELILEPRKPSKPDLLTSETTHTSEIVKMVGGKLIKTTVIIDDKNVIDKGSHATTYEKTPLPAAGKPSTSVDKFGRQ</sequence>
<name>A0A1B6FPM2_9HEMI</name>
<feature type="region of interest" description="Disordered" evidence="1">
    <location>
        <begin position="19"/>
        <end position="152"/>
    </location>
</feature>
<evidence type="ECO:0000313" key="2">
    <source>
        <dbReference type="EMBL" id="JAS52148.1"/>
    </source>
</evidence>
<gene>
    <name evidence="2" type="ORF">g.23697</name>
</gene>
<accession>A0A1B6FPM2</accession>
<feature type="region of interest" description="Disordered" evidence="1">
    <location>
        <begin position="185"/>
        <end position="209"/>
    </location>
</feature>
<dbReference type="EMBL" id="GECZ01017621">
    <property type="protein sequence ID" value="JAS52148.1"/>
    <property type="molecule type" value="Transcribed_RNA"/>
</dbReference>
<proteinExistence type="predicted"/>
<feature type="compositionally biased region" description="Basic and acidic residues" evidence="1">
    <location>
        <begin position="41"/>
        <end position="67"/>
    </location>
</feature>
<evidence type="ECO:0000256" key="1">
    <source>
        <dbReference type="SAM" id="MobiDB-lite"/>
    </source>
</evidence>